<proteinExistence type="inferred from homology"/>
<evidence type="ECO:0000256" key="3">
    <source>
        <dbReference type="ARBA" id="ARBA00023139"/>
    </source>
</evidence>
<name>A0A840HQ11_9SPHN</name>
<dbReference type="AlphaFoldDB" id="A0A840HQ11"/>
<dbReference type="PANTHER" id="PTHR37423">
    <property type="entry name" value="SOLUBLE LYTIC MUREIN TRANSGLYCOSYLASE-RELATED"/>
    <property type="match status" value="1"/>
</dbReference>
<accession>A0A840HQ11</accession>
<dbReference type="PROSITE" id="PS51257">
    <property type="entry name" value="PROKAR_LIPOPROTEIN"/>
    <property type="match status" value="1"/>
</dbReference>
<feature type="domain" description="Outer membrane lipoprotein BamD-like" evidence="8">
    <location>
        <begin position="36"/>
        <end position="230"/>
    </location>
</feature>
<feature type="chain" id="PRO_5033172647" description="Outer membrane protein assembly factor BamD" evidence="7">
    <location>
        <begin position="28"/>
        <end position="257"/>
    </location>
</feature>
<evidence type="ECO:0000256" key="6">
    <source>
        <dbReference type="HAMAP-Rule" id="MF_00922"/>
    </source>
</evidence>
<evidence type="ECO:0000256" key="5">
    <source>
        <dbReference type="ARBA" id="ARBA00023288"/>
    </source>
</evidence>
<dbReference type="Pfam" id="PF13525">
    <property type="entry name" value="YfiO"/>
    <property type="match status" value="1"/>
</dbReference>
<dbReference type="InterPro" id="IPR039565">
    <property type="entry name" value="BamD-like"/>
</dbReference>
<organism evidence="9 10">
    <name type="scientific">Rhizorhapis suberifaciens</name>
    <name type="common">corky root of lettuce</name>
    <dbReference type="NCBI Taxonomy" id="13656"/>
    <lineage>
        <taxon>Bacteria</taxon>
        <taxon>Pseudomonadati</taxon>
        <taxon>Pseudomonadota</taxon>
        <taxon>Alphaproteobacteria</taxon>
        <taxon>Sphingomonadales</taxon>
        <taxon>Sphingomonadaceae</taxon>
        <taxon>Rhizorhapis</taxon>
    </lineage>
</organism>
<dbReference type="HAMAP" id="MF_00922">
    <property type="entry name" value="OM_assembly_BamD"/>
    <property type="match status" value="1"/>
</dbReference>
<keyword evidence="10" id="KW-1185">Reference proteome</keyword>
<dbReference type="Proteomes" id="UP000575068">
    <property type="component" value="Unassembled WGS sequence"/>
</dbReference>
<dbReference type="GO" id="GO:1990063">
    <property type="term" value="C:Bam protein complex"/>
    <property type="evidence" value="ECO:0007669"/>
    <property type="project" value="TreeGrafter"/>
</dbReference>
<evidence type="ECO:0000256" key="1">
    <source>
        <dbReference type="ARBA" id="ARBA00022729"/>
    </source>
</evidence>
<keyword evidence="1 6" id="KW-0732">Signal</keyword>
<comment type="subunit">
    <text evidence="6">Part of the Bam complex.</text>
</comment>
<evidence type="ECO:0000256" key="7">
    <source>
        <dbReference type="SAM" id="SignalP"/>
    </source>
</evidence>
<dbReference type="NCBIfam" id="TIGR03302">
    <property type="entry name" value="OM_YfiO"/>
    <property type="match status" value="1"/>
</dbReference>
<comment type="subcellular location">
    <subcellularLocation>
        <location evidence="6">Cell outer membrane</location>
        <topology evidence="6">Lipid-anchor</topology>
    </subcellularLocation>
</comment>
<reference evidence="9 10" key="1">
    <citation type="submission" date="2020-08" db="EMBL/GenBank/DDBJ databases">
        <title>Genomic Encyclopedia of Type Strains, Phase IV (KMG-IV): sequencing the most valuable type-strain genomes for metagenomic binning, comparative biology and taxonomic classification.</title>
        <authorList>
            <person name="Goeker M."/>
        </authorList>
    </citation>
    <scope>NUCLEOTIDE SEQUENCE [LARGE SCALE GENOMIC DNA]</scope>
    <source>
        <strain evidence="9 10">DSM 7465</strain>
    </source>
</reference>
<protein>
    <recommendedName>
        <fullName evidence="6">Outer membrane protein assembly factor BamD</fullName>
    </recommendedName>
</protein>
<dbReference type="EMBL" id="JACHOV010000001">
    <property type="protein sequence ID" value="MBB4640142.1"/>
    <property type="molecule type" value="Genomic_DNA"/>
</dbReference>
<gene>
    <name evidence="6" type="primary">bamD</name>
    <name evidence="9" type="ORF">HNQ99_000422</name>
</gene>
<dbReference type="CDD" id="cd15830">
    <property type="entry name" value="BamD"/>
    <property type="match status" value="1"/>
</dbReference>
<keyword evidence="3 6" id="KW-0564">Palmitate</keyword>
<keyword evidence="4 6" id="KW-0998">Cell outer membrane</keyword>
<keyword evidence="2 6" id="KW-0472">Membrane</keyword>
<dbReference type="Gene3D" id="1.25.40.10">
    <property type="entry name" value="Tetratricopeptide repeat domain"/>
    <property type="match status" value="1"/>
</dbReference>
<comment type="similarity">
    <text evidence="6">Belongs to the BamD family.</text>
</comment>
<evidence type="ECO:0000313" key="9">
    <source>
        <dbReference type="EMBL" id="MBB4640142.1"/>
    </source>
</evidence>
<evidence type="ECO:0000259" key="8">
    <source>
        <dbReference type="Pfam" id="PF13525"/>
    </source>
</evidence>
<comment type="function">
    <text evidence="6">Part of the outer membrane protein assembly complex, which is involved in assembly and insertion of beta-barrel proteins into the outer membrane.</text>
</comment>
<evidence type="ECO:0000256" key="4">
    <source>
        <dbReference type="ARBA" id="ARBA00023237"/>
    </source>
</evidence>
<feature type="signal peptide" evidence="7">
    <location>
        <begin position="1"/>
        <end position="27"/>
    </location>
</feature>
<sequence length="257" mass="29050">MHKTLVKPLVAALSLALLAGCATSKNKADTNYVARDVSTLYNAAKYRLDRGQFKMAAALFDEVERQHPYSPWARRAQLMSAFSYYMGRDYTQAIQSAQRFLSIHPGNKDAPYAYYLIGLCYYEQIADVTRDQKITEQALGALGELIRRYPDTRYAADARLKVDLVNDHLAGKEMEIGRFYERRAQWLAATIRFRTVIDKYQTTTHTPEALMRLTESYLALGVPAEAKKAAAVLGANYPGTKWYKRAYDLVQEHAAGA</sequence>
<dbReference type="GO" id="GO:0051205">
    <property type="term" value="P:protein insertion into membrane"/>
    <property type="evidence" value="ECO:0007669"/>
    <property type="project" value="UniProtKB-UniRule"/>
</dbReference>
<dbReference type="SUPFAM" id="SSF48452">
    <property type="entry name" value="TPR-like"/>
    <property type="match status" value="1"/>
</dbReference>
<comment type="caution">
    <text evidence="9">The sequence shown here is derived from an EMBL/GenBank/DDBJ whole genome shotgun (WGS) entry which is preliminary data.</text>
</comment>
<dbReference type="PANTHER" id="PTHR37423:SF1">
    <property type="entry name" value="OUTER MEMBRANE PROTEIN ASSEMBLY FACTOR BAMD"/>
    <property type="match status" value="1"/>
</dbReference>
<keyword evidence="5 6" id="KW-0449">Lipoprotein</keyword>
<dbReference type="InterPro" id="IPR017689">
    <property type="entry name" value="BamD"/>
</dbReference>
<evidence type="ECO:0000256" key="2">
    <source>
        <dbReference type="ARBA" id="ARBA00023136"/>
    </source>
</evidence>
<dbReference type="InterPro" id="IPR011990">
    <property type="entry name" value="TPR-like_helical_dom_sf"/>
</dbReference>
<dbReference type="RefSeq" id="WP_184473973.1">
    <property type="nucleotide sequence ID" value="NZ_JACHOV010000001.1"/>
</dbReference>
<dbReference type="GO" id="GO:0043165">
    <property type="term" value="P:Gram-negative-bacterium-type cell outer membrane assembly"/>
    <property type="evidence" value="ECO:0007669"/>
    <property type="project" value="UniProtKB-UniRule"/>
</dbReference>
<evidence type="ECO:0000313" key="10">
    <source>
        <dbReference type="Proteomes" id="UP000575068"/>
    </source>
</evidence>